<dbReference type="AlphaFoldDB" id="A0A1X0QF86"/>
<dbReference type="Proteomes" id="UP000192501">
    <property type="component" value="Unassembled WGS sequence"/>
</dbReference>
<dbReference type="SUPFAM" id="SSF117916">
    <property type="entry name" value="Fe-S cluster assembly (FSCA) domain-like"/>
    <property type="match status" value="1"/>
</dbReference>
<reference evidence="2 3" key="1">
    <citation type="journal article" date="2017" name="Environ. Microbiol.">
        <title>Decay of the glycolytic pathway and adaptation to intranuclear parasitism within Enterocytozoonidae microsporidia.</title>
        <authorList>
            <person name="Wiredu Boakye D."/>
            <person name="Jaroenlak P."/>
            <person name="Prachumwat A."/>
            <person name="Williams T.A."/>
            <person name="Bateman K.S."/>
            <person name="Itsathitphaisarn O."/>
            <person name="Sritunyalucksana K."/>
            <person name="Paszkiewicz K.H."/>
            <person name="Moore K.A."/>
            <person name="Stentiford G.D."/>
            <person name="Williams B.A."/>
        </authorList>
    </citation>
    <scope>NUCLEOTIDE SEQUENCE [LARGE SCALE GENOMIC DNA]</scope>
    <source>
        <strain evidence="3">canceri</strain>
    </source>
</reference>
<comment type="similarity">
    <text evidence="1">Belongs to the MIP18 family.</text>
</comment>
<evidence type="ECO:0000256" key="1">
    <source>
        <dbReference type="ARBA" id="ARBA00010381"/>
    </source>
</evidence>
<dbReference type="VEuPathDB" id="MicrosporidiaDB:A0H76_2451"/>
<dbReference type="Gene3D" id="3.30.300.130">
    <property type="entry name" value="Fe-S cluster assembly (FSCA)"/>
    <property type="match status" value="1"/>
</dbReference>
<proteinExistence type="inferred from homology"/>
<accession>A0A1X0QF86</accession>
<protein>
    <submittedName>
        <fullName evidence="2">U195A</fullName>
    </submittedName>
</protein>
<evidence type="ECO:0000313" key="2">
    <source>
        <dbReference type="EMBL" id="ORD98461.1"/>
    </source>
</evidence>
<dbReference type="Gene3D" id="6.10.250.1280">
    <property type="match status" value="1"/>
</dbReference>
<sequence>MFINNTADNSEYCNETLQMKSNNKYKDINIELTDGKLMEVNRETVFEIIRNIKDPEHPVSLESLSVLSIEDVEVFENMSEEVLCKKGLPIPTIKVKFAPTVPHCHVASIIGLTIIYQLSKFTKGYWIQVSIKEGTHQNEDIYNKQLRDIERVYAAFENENIFDLISDCLPNID</sequence>
<dbReference type="InterPro" id="IPR039796">
    <property type="entry name" value="MIP18"/>
</dbReference>
<comment type="caution">
    <text evidence="2">The sequence shown here is derived from an EMBL/GenBank/DDBJ whole genome shotgun (WGS) entry which is preliminary data.</text>
</comment>
<gene>
    <name evidence="2" type="primary">U195A</name>
    <name evidence="2" type="ORF">A0H76_2451</name>
</gene>
<name>A0A1X0QF86_9MICR</name>
<dbReference type="PANTHER" id="PTHR12377">
    <property type="entry name" value="CYTOSOLIC IRON-SULFUR ASSEMBLY COMPONENT 2B-RELATED"/>
    <property type="match status" value="1"/>
</dbReference>
<dbReference type="InterPro" id="IPR034904">
    <property type="entry name" value="FSCA_dom_sf"/>
</dbReference>
<evidence type="ECO:0000313" key="3">
    <source>
        <dbReference type="Proteomes" id="UP000192501"/>
    </source>
</evidence>
<organism evidence="2 3">
    <name type="scientific">Hepatospora eriocheir</name>
    <dbReference type="NCBI Taxonomy" id="1081669"/>
    <lineage>
        <taxon>Eukaryota</taxon>
        <taxon>Fungi</taxon>
        <taxon>Fungi incertae sedis</taxon>
        <taxon>Microsporidia</taxon>
        <taxon>Hepatosporidae</taxon>
        <taxon>Hepatospora</taxon>
    </lineage>
</organism>
<dbReference type="EMBL" id="LTAI01000660">
    <property type="protein sequence ID" value="ORD98461.1"/>
    <property type="molecule type" value="Genomic_DNA"/>
</dbReference>
<dbReference type="GO" id="GO:0051604">
    <property type="term" value="P:protein maturation"/>
    <property type="evidence" value="ECO:0007669"/>
    <property type="project" value="InterPro"/>
</dbReference>